<dbReference type="SFLD" id="SFLDG01129">
    <property type="entry name" value="C1.5:_HAD__Beta-PGM__Phosphata"/>
    <property type="match status" value="1"/>
</dbReference>
<dbReference type="SUPFAM" id="SSF56784">
    <property type="entry name" value="HAD-like"/>
    <property type="match status" value="1"/>
</dbReference>
<sequence>MILVCGASGLVGKELCSCLEKKDIDYIGTYNNNKIDKPNYFKIDFSNPDELETFLKDKNIKCCVFSIVERLTDVCENDWNKTKQTNIELVHITSFICNKLNIRFVHISTDYVFDGSRQPNYPDSQKNPLQNYGISKLISEYRVQKNCTSYAIIRTPVLYSENSKIHDNAVTLIGKNVMDLRKPTLKEDNYCLRRPLFIRDLVVFIIEKCFSDDSDIFHFYNPHNKYSKFEMCNKIQSIIQNKDVVIEPNNANNYGIAARPYDTDLCDNKYDIQKYEFTDFNKTLELCFGKYKLSNIYNNSFIMIDLDGTLINSSKVHYEAYERVFQKMNKPFIDFEKWNNIINSKHFDDYMKDDMEFSIPEIVMIKQEKLVEFQNTENIEIIENADIFINKLNEMRINYCVVTNTSKKTIEIFKEKQPMLKLIDKWIVREDYQQPKPNSECFELAIKKYGNNAKNIIGIEDSEVGFNALQNIASLIFMVDNDNVFKKNDCYIFNDYIQLLNLL</sequence>
<dbReference type="InterPro" id="IPR023214">
    <property type="entry name" value="HAD_sf"/>
</dbReference>
<dbReference type="PANTHER" id="PTHR10491">
    <property type="entry name" value="DTDP-4-DEHYDRORHAMNOSE REDUCTASE"/>
    <property type="match status" value="1"/>
</dbReference>
<dbReference type="Gene3D" id="1.10.150.240">
    <property type="entry name" value="Putative phosphatase, domain 2"/>
    <property type="match status" value="1"/>
</dbReference>
<dbReference type="GO" id="GO:0048269">
    <property type="term" value="C:methionine adenosyltransferase complex"/>
    <property type="evidence" value="ECO:0007669"/>
    <property type="project" value="TreeGrafter"/>
</dbReference>
<dbReference type="InterPro" id="IPR029903">
    <property type="entry name" value="RmlD-like-bd"/>
</dbReference>
<accession>A0A6C0EHY1</accession>
<name>A0A6C0EHY1_9ZZZZ</name>
<dbReference type="Gene3D" id="3.40.50.720">
    <property type="entry name" value="NAD(P)-binding Rossmann-like Domain"/>
    <property type="match status" value="1"/>
</dbReference>
<dbReference type="Pfam" id="PF13419">
    <property type="entry name" value="HAD_2"/>
    <property type="match status" value="1"/>
</dbReference>
<dbReference type="AlphaFoldDB" id="A0A6C0EHY1"/>
<feature type="domain" description="RmlD-like substrate binding" evidence="1">
    <location>
        <begin position="2"/>
        <end position="288"/>
    </location>
</feature>
<evidence type="ECO:0000259" key="1">
    <source>
        <dbReference type="Pfam" id="PF04321"/>
    </source>
</evidence>
<dbReference type="GO" id="GO:0006556">
    <property type="term" value="P:S-adenosylmethionine biosynthetic process"/>
    <property type="evidence" value="ECO:0007669"/>
    <property type="project" value="TreeGrafter"/>
</dbReference>
<proteinExistence type="predicted"/>
<dbReference type="InterPro" id="IPR036412">
    <property type="entry name" value="HAD-like_sf"/>
</dbReference>
<dbReference type="Pfam" id="PF04321">
    <property type="entry name" value="RmlD_sub_bind"/>
    <property type="match status" value="1"/>
</dbReference>
<dbReference type="SFLD" id="SFLDS00003">
    <property type="entry name" value="Haloacid_Dehalogenase"/>
    <property type="match status" value="1"/>
</dbReference>
<dbReference type="Gene3D" id="3.40.50.1000">
    <property type="entry name" value="HAD superfamily/HAD-like"/>
    <property type="match status" value="1"/>
</dbReference>
<dbReference type="EMBL" id="MN738851">
    <property type="protein sequence ID" value="QHT27990.1"/>
    <property type="molecule type" value="Genomic_DNA"/>
</dbReference>
<dbReference type="InterPro" id="IPR041492">
    <property type="entry name" value="HAD_2"/>
</dbReference>
<dbReference type="InterPro" id="IPR023198">
    <property type="entry name" value="PGP-like_dom2"/>
</dbReference>
<dbReference type="InterPro" id="IPR005913">
    <property type="entry name" value="dTDP_dehydrorham_reduct"/>
</dbReference>
<protein>
    <recommendedName>
        <fullName evidence="1">RmlD-like substrate binding domain-containing protein</fullName>
    </recommendedName>
</protein>
<dbReference type="CDD" id="cd07505">
    <property type="entry name" value="HAD_BPGM-like"/>
    <property type="match status" value="1"/>
</dbReference>
<evidence type="ECO:0000313" key="2">
    <source>
        <dbReference type="EMBL" id="QHT27990.1"/>
    </source>
</evidence>
<organism evidence="2">
    <name type="scientific">viral metagenome</name>
    <dbReference type="NCBI Taxonomy" id="1070528"/>
    <lineage>
        <taxon>unclassified sequences</taxon>
        <taxon>metagenomes</taxon>
        <taxon>organismal metagenomes</taxon>
    </lineage>
</organism>
<dbReference type="PANTHER" id="PTHR10491:SF4">
    <property type="entry name" value="METHIONINE ADENOSYLTRANSFERASE 2 SUBUNIT BETA"/>
    <property type="match status" value="1"/>
</dbReference>
<dbReference type="InterPro" id="IPR036291">
    <property type="entry name" value="NAD(P)-bd_dom_sf"/>
</dbReference>
<dbReference type="SUPFAM" id="SSF51735">
    <property type="entry name" value="NAD(P)-binding Rossmann-fold domains"/>
    <property type="match status" value="1"/>
</dbReference>
<dbReference type="GO" id="GO:0048270">
    <property type="term" value="F:methionine adenosyltransferase regulator activity"/>
    <property type="evidence" value="ECO:0007669"/>
    <property type="project" value="TreeGrafter"/>
</dbReference>
<reference evidence="2" key="1">
    <citation type="journal article" date="2020" name="Nature">
        <title>Giant virus diversity and host interactions through global metagenomics.</title>
        <authorList>
            <person name="Schulz F."/>
            <person name="Roux S."/>
            <person name="Paez-Espino D."/>
            <person name="Jungbluth S."/>
            <person name="Walsh D.A."/>
            <person name="Denef V.J."/>
            <person name="McMahon K.D."/>
            <person name="Konstantinidis K.T."/>
            <person name="Eloe-Fadrosh E.A."/>
            <person name="Kyrpides N.C."/>
            <person name="Woyke T."/>
        </authorList>
    </citation>
    <scope>NUCLEOTIDE SEQUENCE</scope>
    <source>
        <strain evidence="2">GVMAG-M-3300001348-25</strain>
    </source>
</reference>